<dbReference type="GO" id="GO:0005886">
    <property type="term" value="C:plasma membrane"/>
    <property type="evidence" value="ECO:0007669"/>
    <property type="project" value="TreeGrafter"/>
</dbReference>
<accession>A0A7W6WJM4</accession>
<dbReference type="SMART" id="SM00388">
    <property type="entry name" value="HisKA"/>
    <property type="match status" value="1"/>
</dbReference>
<evidence type="ECO:0000259" key="6">
    <source>
        <dbReference type="PROSITE" id="PS50109"/>
    </source>
</evidence>
<dbReference type="InterPro" id="IPR036890">
    <property type="entry name" value="HATPase_C_sf"/>
</dbReference>
<evidence type="ECO:0000313" key="8">
    <source>
        <dbReference type="Proteomes" id="UP000555728"/>
    </source>
</evidence>
<dbReference type="InterPro" id="IPR036097">
    <property type="entry name" value="HisK_dim/P_sf"/>
</dbReference>
<dbReference type="InterPro" id="IPR000014">
    <property type="entry name" value="PAS"/>
</dbReference>
<dbReference type="Pfam" id="PF08448">
    <property type="entry name" value="PAS_4"/>
    <property type="match status" value="1"/>
</dbReference>
<dbReference type="Gene3D" id="3.30.565.10">
    <property type="entry name" value="Histidine kinase-like ATPase, C-terminal domain"/>
    <property type="match status" value="1"/>
</dbReference>
<feature type="compositionally biased region" description="Basic and acidic residues" evidence="5">
    <location>
        <begin position="802"/>
        <end position="814"/>
    </location>
</feature>
<evidence type="ECO:0000256" key="4">
    <source>
        <dbReference type="ARBA" id="ARBA00022777"/>
    </source>
</evidence>
<dbReference type="EC" id="2.7.13.3" evidence="2"/>
<dbReference type="EMBL" id="JACIGI010000003">
    <property type="protein sequence ID" value="MBB4284834.1"/>
    <property type="molecule type" value="Genomic_DNA"/>
</dbReference>
<dbReference type="InterPro" id="IPR013656">
    <property type="entry name" value="PAS_4"/>
</dbReference>
<dbReference type="PROSITE" id="PS50109">
    <property type="entry name" value="HIS_KIN"/>
    <property type="match status" value="1"/>
</dbReference>
<dbReference type="InterPro" id="IPR035965">
    <property type="entry name" value="PAS-like_dom_sf"/>
</dbReference>
<proteinExistence type="predicted"/>
<dbReference type="Proteomes" id="UP000555728">
    <property type="component" value="Unassembled WGS sequence"/>
</dbReference>
<sequence length="814" mass="88277">MLLPVFGLLLWWQARRRQGAEQEAETLAEQARVLRATLESSRDGYVLWLDPAGETTCSRRLSVMLDLTNGTASTLADVLDSITPETRPPLAHAIDRLRGEGQPFTLEALHAGGRRRLAVRGLRVPGVDEERCSADVLWVQDLTDGGALSDADRDAAAQRQAAFARLEATLDALPTPVWVRDDDLNVTLCNEAYARAVEAPDRAAAVRQGRDLAGGDLGRELRALAARCRAAGTPLTDRFHLAIDGTRRLMEITEAPFTVDLASEAVRLTAGTARDISALEEIENRLAREQANQAVVLEHLSTAIAIFGPATRLSYHNPAFARLWRLDSTWLRETQPPYGDLLDMLRDRRTLPEVADYPAFKAAEVGRFTSLIEPMEDLVHLPDGKTLRRVIAPQPIGGLLVTYEDVTDKLSLERSYNTLTAVQRETLDHLHEAVGVFGADGRLKLANPAFAALWGETAASVEAPPQLAEFLDLLRDHFTDESSWRHHRFAVLTPPSLRTPHRGRVSLVDGPVLDYACVPLPDGGILLSYNDVSDTARVEQALRERAQTLSAASMLRADFIASLSYELRTPLTTIAGFSEMLCAEYHGNLNAQQIDYSQSIAETARDLVSILDDIADLVTIEAGRAALDVDVFDVHAAVSAVLALCREATRRRAVALELNCPPEIGWMVGDEARIKQILFHMTGNAIKISPAGSRVRIGVTRDRAPSGAETVTLSVADEAGDAAGRSLSTGRGLMKGGSLAMLLVRRFAEMHGGSIVVSAEPGVGTTVLCRLPSGRIESLHPDGPESPENPDGPADSETDSPEAGRRGGSVDETV</sequence>
<keyword evidence="8" id="KW-1185">Reference proteome</keyword>
<reference evidence="7 8" key="1">
    <citation type="submission" date="2020-08" db="EMBL/GenBank/DDBJ databases">
        <title>Genome sequencing of Purple Non-Sulfur Bacteria from various extreme environments.</title>
        <authorList>
            <person name="Mayer M."/>
        </authorList>
    </citation>
    <scope>NUCLEOTIDE SEQUENCE [LARGE SCALE GENOMIC DNA]</scope>
    <source>
        <strain evidence="7 8">JA135</strain>
    </source>
</reference>
<protein>
    <recommendedName>
        <fullName evidence="2">histidine kinase</fullName>
        <ecNumber evidence="2">2.7.13.3</ecNumber>
    </recommendedName>
</protein>
<dbReference type="SUPFAM" id="SSF55874">
    <property type="entry name" value="ATPase domain of HSP90 chaperone/DNA topoisomerase II/histidine kinase"/>
    <property type="match status" value="1"/>
</dbReference>
<comment type="caution">
    <text evidence="7">The sequence shown here is derived from an EMBL/GenBank/DDBJ whole genome shotgun (WGS) entry which is preliminary data.</text>
</comment>
<dbReference type="SUPFAM" id="SSF47384">
    <property type="entry name" value="Homodimeric domain of signal transducing histidine kinase"/>
    <property type="match status" value="1"/>
</dbReference>
<dbReference type="GO" id="GO:0009927">
    <property type="term" value="F:histidine phosphotransfer kinase activity"/>
    <property type="evidence" value="ECO:0007669"/>
    <property type="project" value="TreeGrafter"/>
</dbReference>
<evidence type="ECO:0000256" key="1">
    <source>
        <dbReference type="ARBA" id="ARBA00000085"/>
    </source>
</evidence>
<dbReference type="Gene3D" id="1.10.287.130">
    <property type="match status" value="1"/>
</dbReference>
<dbReference type="PANTHER" id="PTHR43047">
    <property type="entry name" value="TWO-COMPONENT HISTIDINE PROTEIN KINASE"/>
    <property type="match status" value="1"/>
</dbReference>
<keyword evidence="3" id="KW-0808">Transferase</keyword>
<evidence type="ECO:0000256" key="5">
    <source>
        <dbReference type="SAM" id="MobiDB-lite"/>
    </source>
</evidence>
<dbReference type="CDD" id="cd00082">
    <property type="entry name" value="HisKA"/>
    <property type="match status" value="1"/>
</dbReference>
<dbReference type="RefSeq" id="WP_184431446.1">
    <property type="nucleotide sequence ID" value="NZ_JACIGI010000003.1"/>
</dbReference>
<dbReference type="SUPFAM" id="SSF55785">
    <property type="entry name" value="PYP-like sensor domain (PAS domain)"/>
    <property type="match status" value="3"/>
</dbReference>
<dbReference type="Pfam" id="PF00512">
    <property type="entry name" value="HisKA"/>
    <property type="match status" value="1"/>
</dbReference>
<dbReference type="PANTHER" id="PTHR43047:SF72">
    <property type="entry name" value="OSMOSENSING HISTIDINE PROTEIN KINASE SLN1"/>
    <property type="match status" value="1"/>
</dbReference>
<dbReference type="InterPro" id="IPR005467">
    <property type="entry name" value="His_kinase_dom"/>
</dbReference>
<dbReference type="InterPro" id="IPR003661">
    <property type="entry name" value="HisK_dim/P_dom"/>
</dbReference>
<evidence type="ECO:0000313" key="7">
    <source>
        <dbReference type="EMBL" id="MBB4284834.1"/>
    </source>
</evidence>
<organism evidence="7 8">
    <name type="scientific">Roseospira goensis</name>
    <dbReference type="NCBI Taxonomy" id="391922"/>
    <lineage>
        <taxon>Bacteria</taxon>
        <taxon>Pseudomonadati</taxon>
        <taxon>Pseudomonadota</taxon>
        <taxon>Alphaproteobacteria</taxon>
        <taxon>Rhodospirillales</taxon>
        <taxon>Rhodospirillaceae</taxon>
        <taxon>Roseospira</taxon>
    </lineage>
</organism>
<comment type="catalytic activity">
    <reaction evidence="1">
        <text>ATP + protein L-histidine = ADP + protein N-phospho-L-histidine.</text>
        <dbReference type="EC" id="2.7.13.3"/>
    </reaction>
</comment>
<dbReference type="Pfam" id="PF02518">
    <property type="entry name" value="HATPase_c"/>
    <property type="match status" value="1"/>
</dbReference>
<evidence type="ECO:0000256" key="3">
    <source>
        <dbReference type="ARBA" id="ARBA00022679"/>
    </source>
</evidence>
<name>A0A7W6WJM4_9PROT</name>
<feature type="domain" description="Histidine kinase" evidence="6">
    <location>
        <begin position="562"/>
        <end position="775"/>
    </location>
</feature>
<dbReference type="Gene3D" id="3.30.450.20">
    <property type="entry name" value="PAS domain"/>
    <property type="match status" value="2"/>
</dbReference>
<keyword evidence="4" id="KW-0418">Kinase</keyword>
<dbReference type="AlphaFoldDB" id="A0A7W6WJM4"/>
<dbReference type="SMART" id="SM00387">
    <property type="entry name" value="HATPase_c"/>
    <property type="match status" value="1"/>
</dbReference>
<evidence type="ECO:0000256" key="2">
    <source>
        <dbReference type="ARBA" id="ARBA00012438"/>
    </source>
</evidence>
<dbReference type="SMART" id="SM00091">
    <property type="entry name" value="PAS"/>
    <property type="match status" value="4"/>
</dbReference>
<dbReference type="Pfam" id="PF12860">
    <property type="entry name" value="PAS_7"/>
    <property type="match status" value="2"/>
</dbReference>
<dbReference type="GO" id="GO:0000155">
    <property type="term" value="F:phosphorelay sensor kinase activity"/>
    <property type="evidence" value="ECO:0007669"/>
    <property type="project" value="InterPro"/>
</dbReference>
<dbReference type="InterPro" id="IPR003594">
    <property type="entry name" value="HATPase_dom"/>
</dbReference>
<feature type="region of interest" description="Disordered" evidence="5">
    <location>
        <begin position="774"/>
        <end position="814"/>
    </location>
</feature>
<gene>
    <name evidence="7" type="ORF">GGD88_000545</name>
</gene>